<dbReference type="Gene3D" id="3.40.50.300">
    <property type="entry name" value="P-loop containing nucleotide triphosphate hydrolases"/>
    <property type="match status" value="1"/>
</dbReference>
<name>A0ABQ0MR96_9GAMM</name>
<dbReference type="InterPro" id="IPR050921">
    <property type="entry name" value="T4SS_GSP_E_ATPase"/>
</dbReference>
<dbReference type="PANTHER" id="PTHR30486:SF15">
    <property type="entry name" value="TYPE II_IV SECRETION SYSTEM ATPASE"/>
    <property type="match status" value="1"/>
</dbReference>
<dbReference type="Proteomes" id="UP000197068">
    <property type="component" value="Unassembled WGS sequence"/>
</dbReference>
<sequence length="440" mass="48831">MLLDTKTVDPFSILTAEDMQTKQEIFGKILTLLDLSVLETMENKIAKAQITELCCSLLDELTRPISLNVRQILIKLIIDEILGLGPLETLLEDPTIADILVNRYDSIYVERKGKLEKVAVKFYDDKHLLSIIDRIVSSVGRRVDESSPMVDARLKDGSRVNAIIPPLALDGPVLSIRRFTVDKLSAEQLIDYGTMSYEMGQLIKAVVKGKLNVLISGGTGSGKTTLLNILSGYIPEDERIITIEDSAELQLQQPHTVRLETRPANIEGKGEISQRDLVKNCLRMRPDRIVIGEVRGAEAIDMLAAMNTGHEGSLTTLHANSPRDALGRLENMICMGGFDMPIHNIRAQISSAIDVVVQLQRQEDGCRRITSIQEVTGMEGDVITMSEIFTFKREDKDEQGNIIGSYQATGVIPEFHRQLALKGIDLPYSLFGIDESTVNF</sequence>
<evidence type="ECO:0000256" key="1">
    <source>
        <dbReference type="ARBA" id="ARBA00006611"/>
    </source>
</evidence>
<evidence type="ECO:0000313" key="3">
    <source>
        <dbReference type="EMBL" id="GAW94875.1"/>
    </source>
</evidence>
<dbReference type="InterPro" id="IPR003593">
    <property type="entry name" value="AAA+_ATPase"/>
</dbReference>
<protein>
    <submittedName>
        <fullName evidence="3">Flp pilus assembly protein TadA</fullName>
    </submittedName>
</protein>
<dbReference type="InterPro" id="IPR001482">
    <property type="entry name" value="T2SS/T4SS_dom"/>
</dbReference>
<comment type="caution">
    <text evidence="3">The sequence shown here is derived from an EMBL/GenBank/DDBJ whole genome shotgun (WGS) entry which is preliminary data.</text>
</comment>
<dbReference type="SUPFAM" id="SSF52540">
    <property type="entry name" value="P-loop containing nucleoside triphosphate hydrolases"/>
    <property type="match status" value="1"/>
</dbReference>
<organism evidence="3 4">
    <name type="scientific">Colwellia marinimaniae</name>
    <dbReference type="NCBI Taxonomy" id="1513592"/>
    <lineage>
        <taxon>Bacteria</taxon>
        <taxon>Pseudomonadati</taxon>
        <taxon>Pseudomonadota</taxon>
        <taxon>Gammaproteobacteria</taxon>
        <taxon>Alteromonadales</taxon>
        <taxon>Colwelliaceae</taxon>
        <taxon>Colwellia</taxon>
    </lineage>
</organism>
<dbReference type="Pfam" id="PF00437">
    <property type="entry name" value="T2SSE"/>
    <property type="match status" value="1"/>
</dbReference>
<dbReference type="EMBL" id="BDQM01000002">
    <property type="protein sequence ID" value="GAW94875.1"/>
    <property type="molecule type" value="Genomic_DNA"/>
</dbReference>
<dbReference type="InterPro" id="IPR027417">
    <property type="entry name" value="P-loop_NTPase"/>
</dbReference>
<dbReference type="SMART" id="SM00382">
    <property type="entry name" value="AAA"/>
    <property type="match status" value="1"/>
</dbReference>
<evidence type="ECO:0000313" key="4">
    <source>
        <dbReference type="Proteomes" id="UP000197068"/>
    </source>
</evidence>
<reference evidence="3 4" key="1">
    <citation type="submission" date="2017-06" db="EMBL/GenBank/DDBJ databases">
        <title>Whole Genome Sequences of Colwellia marinimaniae MTCD1.</title>
        <authorList>
            <person name="Kusumoto H."/>
            <person name="Inoue M."/>
            <person name="Tanikawa K."/>
            <person name="Maeji H."/>
            <person name="Cameron J.H."/>
            <person name="Bartlett D.H."/>
        </authorList>
    </citation>
    <scope>NUCLEOTIDE SEQUENCE [LARGE SCALE GENOMIC DNA]</scope>
    <source>
        <strain evidence="3 4">MTCD1</strain>
    </source>
</reference>
<dbReference type="Gene3D" id="3.30.450.380">
    <property type="match status" value="1"/>
</dbReference>
<accession>A0ABQ0MR96</accession>
<evidence type="ECO:0000259" key="2">
    <source>
        <dbReference type="SMART" id="SM00382"/>
    </source>
</evidence>
<dbReference type="CDD" id="cd01130">
    <property type="entry name" value="VirB11-like_ATPase"/>
    <property type="match status" value="1"/>
</dbReference>
<dbReference type="RefSeq" id="WP_057179957.1">
    <property type="nucleotide sequence ID" value="NZ_BDQM01000002.1"/>
</dbReference>
<feature type="domain" description="AAA+ ATPase" evidence="2">
    <location>
        <begin position="209"/>
        <end position="425"/>
    </location>
</feature>
<gene>
    <name evidence="3" type="ORF">MTCD1_00473</name>
</gene>
<dbReference type="PANTHER" id="PTHR30486">
    <property type="entry name" value="TWITCHING MOTILITY PROTEIN PILT"/>
    <property type="match status" value="1"/>
</dbReference>
<comment type="similarity">
    <text evidence="1">Belongs to the GSP E family.</text>
</comment>
<proteinExistence type="inferred from homology"/>
<keyword evidence="4" id="KW-1185">Reference proteome</keyword>